<dbReference type="InterPro" id="IPR029044">
    <property type="entry name" value="Nucleotide-diphossugar_trans"/>
</dbReference>
<dbReference type="EMBL" id="CP018180">
    <property type="protein sequence ID" value="AUJ31164.1"/>
    <property type="molecule type" value="Genomic_DNA"/>
</dbReference>
<dbReference type="RefSeq" id="WP_148126153.1">
    <property type="nucleotide sequence ID" value="NZ_CP018180.1"/>
</dbReference>
<dbReference type="Proteomes" id="UP000324497">
    <property type="component" value="Chromosome"/>
</dbReference>
<evidence type="ECO:0000313" key="3">
    <source>
        <dbReference type="Proteomes" id="UP000324497"/>
    </source>
</evidence>
<gene>
    <name evidence="2" type="ORF">BSQ50_00405</name>
</gene>
<evidence type="ECO:0000313" key="2">
    <source>
        <dbReference type="EMBL" id="AUJ31164.1"/>
    </source>
</evidence>
<name>A0A3Q8CE10_9LACO</name>
<proteinExistence type="predicted"/>
<dbReference type="Gene3D" id="3.90.550.10">
    <property type="entry name" value="Spore Coat Polysaccharide Biosynthesis Protein SpsA, Chain A"/>
    <property type="match status" value="1"/>
</dbReference>
<dbReference type="AlphaFoldDB" id="A0A3Q8CE10"/>
<dbReference type="SUPFAM" id="SSF53448">
    <property type="entry name" value="Nucleotide-diphospho-sugar transferases"/>
    <property type="match status" value="1"/>
</dbReference>
<dbReference type="InterPro" id="IPR059123">
    <property type="entry name" value="StrF_dom"/>
</dbReference>
<feature type="domain" description="Streptomycin biosynthesis protein StrF" evidence="1">
    <location>
        <begin position="8"/>
        <end position="205"/>
    </location>
</feature>
<accession>A0A3Q8CE10</accession>
<protein>
    <recommendedName>
        <fullName evidence="1">Streptomycin biosynthesis protein StrF domain-containing protein</fullName>
    </recommendedName>
</protein>
<organism evidence="2 3">
    <name type="scientific">Liquorilactobacillus nagelii</name>
    <dbReference type="NCBI Taxonomy" id="82688"/>
    <lineage>
        <taxon>Bacteria</taxon>
        <taxon>Bacillati</taxon>
        <taxon>Bacillota</taxon>
        <taxon>Bacilli</taxon>
        <taxon>Lactobacillales</taxon>
        <taxon>Lactobacillaceae</taxon>
        <taxon>Liquorilactobacillus</taxon>
    </lineage>
</organism>
<reference evidence="2 3" key="1">
    <citation type="submission" date="2016-11" db="EMBL/GenBank/DDBJ databases">
        <title>Interaction between Lactobacillus species and yeast in water kefir.</title>
        <authorList>
            <person name="Behr J."/>
            <person name="Xu D."/>
            <person name="Vogel R.F."/>
        </authorList>
    </citation>
    <scope>NUCLEOTIDE SEQUENCE [LARGE SCALE GENOMIC DNA]</scope>
    <source>
        <strain evidence="2 3">TMW 1.1827</strain>
    </source>
</reference>
<evidence type="ECO:0000259" key="1">
    <source>
        <dbReference type="Pfam" id="PF13712"/>
    </source>
</evidence>
<keyword evidence="3" id="KW-1185">Reference proteome</keyword>
<sequence length="253" mass="29295">MEYPLISLITIVNNEQKYNEFKANLATQVEVNFELLKINNQNNAFTSARLAYNSAAEKAHGQLLVFCHPDIRFLDPHALHDIITYLIQLGEKVGVMGIAGTPFKLTNKNRIILTTIVHGDQQNIVGKKVTTPTEVQTLDECFFALTKKFWENHPFSSAQGWHLYAVEACLVANSFGYKNFVVPAHVWHTSDGKSEDYHYYLQLKQLIKKYRDVWPRINTTVKMWPTRGIKSKVYVNYWLLNRWVKQLLHISIK</sequence>
<dbReference type="Pfam" id="PF13712">
    <property type="entry name" value="Glyco_tranf_2_5"/>
    <property type="match status" value="1"/>
</dbReference>
<dbReference type="KEGG" id="lng:BSQ50_00405"/>